<protein>
    <submittedName>
        <fullName evidence="1">Uncharacterized protein</fullName>
    </submittedName>
</protein>
<evidence type="ECO:0000313" key="1">
    <source>
        <dbReference type="EMBL" id="MCJ8734868.1"/>
    </source>
</evidence>
<dbReference type="EMBL" id="CM040982">
    <property type="protein sequence ID" value="MCJ8734868.1"/>
    <property type="molecule type" value="Genomic_DNA"/>
</dbReference>
<sequence>MKFELLLLFALAGSFCTSTHASTLVVPTEVELAQVTGAFVPTEASETFTEEEAAPDKVVTEAPAPAATEAAAEEGEVPSPHTEVAVEETKAPSVHTEAQTEQAEAPSAHSEAPAEETETPVGVTEAPAENTEAAVVEDTTTTQGTSEFTKTADKTEAPKTGLQDTAEEPISEAGPGQVIETENGEVEVEDSEGMSTGYVVCIVLGALVAVVIIIAVIVVVVRRMGQYTP</sequence>
<name>A0ACC5YGY9_9TELE</name>
<proteinExistence type="predicted"/>
<organism evidence="1 2">
    <name type="scientific">Pangasius djambal</name>
    <dbReference type="NCBI Taxonomy" id="1691987"/>
    <lineage>
        <taxon>Eukaryota</taxon>
        <taxon>Metazoa</taxon>
        <taxon>Chordata</taxon>
        <taxon>Craniata</taxon>
        <taxon>Vertebrata</taxon>
        <taxon>Euteleostomi</taxon>
        <taxon>Actinopterygii</taxon>
        <taxon>Neopterygii</taxon>
        <taxon>Teleostei</taxon>
        <taxon>Ostariophysi</taxon>
        <taxon>Siluriformes</taxon>
        <taxon>Pangasiidae</taxon>
        <taxon>Pangasius</taxon>
    </lineage>
</organism>
<gene>
    <name evidence="1" type="ORF">PDJAM_G00240290</name>
</gene>
<comment type="caution">
    <text evidence="1">The sequence shown here is derived from an EMBL/GenBank/DDBJ whole genome shotgun (WGS) entry which is preliminary data.</text>
</comment>
<dbReference type="Proteomes" id="UP000830395">
    <property type="component" value="Chromosome 8"/>
</dbReference>
<accession>A0ACC5YGY9</accession>
<keyword evidence="2" id="KW-1185">Reference proteome</keyword>
<reference evidence="1" key="1">
    <citation type="submission" date="2020-02" db="EMBL/GenBank/DDBJ databases">
        <title>Genome sequencing of the panga catfish, Pangasius djambal.</title>
        <authorList>
            <person name="Wen M."/>
            <person name="Zahm M."/>
            <person name="Roques C."/>
            <person name="Cabau C."/>
            <person name="Klopp C."/>
            <person name="Donnadieu C."/>
            <person name="Jouanno E."/>
            <person name="Avarre J.-C."/>
            <person name="Campet M."/>
            <person name="Ha T."/>
            <person name="Dugue R."/>
            <person name="Lampietro C."/>
            <person name="Louis A."/>
            <person name="Herpin A."/>
            <person name="Echchiki A."/>
            <person name="Berthelot C."/>
            <person name="Parey E."/>
            <person name="Roest-Crollius H."/>
            <person name="Braasch I."/>
            <person name="Postlethwait J.H."/>
            <person name="Bobe J."/>
            <person name="Montfort J."/>
            <person name="Bouchez O."/>
            <person name="Begum T."/>
            <person name="Schartl M."/>
            <person name="Gustiano R."/>
            <person name="Guiguen Y."/>
        </authorList>
    </citation>
    <scope>NUCLEOTIDE SEQUENCE</scope>
    <source>
        <strain evidence="1">Pdj_M5554</strain>
    </source>
</reference>
<evidence type="ECO:0000313" key="2">
    <source>
        <dbReference type="Proteomes" id="UP000830395"/>
    </source>
</evidence>